<accession>A0A1Y2GSR5</accession>
<comment type="caution">
    <text evidence="2">The sequence shown here is derived from an EMBL/GenBank/DDBJ whole genome shotgun (WGS) entry which is preliminary data.</text>
</comment>
<dbReference type="InParanoid" id="A0A1Y2GSR5"/>
<dbReference type="Proteomes" id="UP000193648">
    <property type="component" value="Unassembled WGS sequence"/>
</dbReference>
<evidence type="ECO:0000313" key="2">
    <source>
        <dbReference type="EMBL" id="ORZ21835.1"/>
    </source>
</evidence>
<dbReference type="EMBL" id="MCFF01000050">
    <property type="protein sequence ID" value="ORZ05579.1"/>
    <property type="molecule type" value="Genomic_DNA"/>
</dbReference>
<reference evidence="2 3" key="1">
    <citation type="submission" date="2016-07" db="EMBL/GenBank/DDBJ databases">
        <title>Pervasive Adenine N6-methylation of Active Genes in Fungi.</title>
        <authorList>
            <consortium name="DOE Joint Genome Institute"/>
            <person name="Mondo S.J."/>
            <person name="Dannebaum R.O."/>
            <person name="Kuo R.C."/>
            <person name="Labutti K."/>
            <person name="Haridas S."/>
            <person name="Kuo A."/>
            <person name="Salamov A."/>
            <person name="Ahrendt S.R."/>
            <person name="Lipzen A."/>
            <person name="Sullivan W."/>
            <person name="Andreopoulos W.B."/>
            <person name="Clum A."/>
            <person name="Lindquist E."/>
            <person name="Daum C."/>
            <person name="Ramamoorthy G.K."/>
            <person name="Gryganskyi A."/>
            <person name="Culley D."/>
            <person name="Magnuson J.K."/>
            <person name="James T.Y."/>
            <person name="O'Malley M.A."/>
            <person name="Stajich J.E."/>
            <person name="Spatafora J.W."/>
            <person name="Visel A."/>
            <person name="Grigoriev I.V."/>
        </authorList>
    </citation>
    <scope>NUCLEOTIDE SEQUENCE [LARGE SCALE GENOMIC DNA]</scope>
    <source>
        <strain evidence="2 3">NRRL 3116</strain>
    </source>
</reference>
<proteinExistence type="predicted"/>
<name>A0A1Y2GSR5_9FUNG</name>
<dbReference type="OrthoDB" id="2422505at2759"/>
<dbReference type="GeneID" id="33565448"/>
<evidence type="ECO:0000313" key="1">
    <source>
        <dbReference type="EMBL" id="ORZ05579.1"/>
    </source>
</evidence>
<dbReference type="RefSeq" id="XP_021883086.1">
    <property type="nucleotide sequence ID" value="XM_022023604.1"/>
</dbReference>
<dbReference type="EMBL" id="MCFF01000011">
    <property type="protein sequence ID" value="ORZ21835.1"/>
    <property type="molecule type" value="Genomic_DNA"/>
</dbReference>
<organism evidence="2 3">
    <name type="scientific">Lobosporangium transversale</name>
    <dbReference type="NCBI Taxonomy" id="64571"/>
    <lineage>
        <taxon>Eukaryota</taxon>
        <taxon>Fungi</taxon>
        <taxon>Fungi incertae sedis</taxon>
        <taxon>Mucoromycota</taxon>
        <taxon>Mortierellomycotina</taxon>
        <taxon>Mortierellomycetes</taxon>
        <taxon>Mortierellales</taxon>
        <taxon>Mortierellaceae</taxon>
        <taxon>Lobosporangium</taxon>
    </lineage>
</organism>
<evidence type="ECO:0000313" key="3">
    <source>
        <dbReference type="Proteomes" id="UP000193648"/>
    </source>
</evidence>
<gene>
    <name evidence="2" type="ORF">BCR41DRAFT_350099</name>
    <name evidence="1" type="ORF">BCR41DRAFT_361816</name>
</gene>
<dbReference type="AlphaFoldDB" id="A0A1Y2GSR5"/>
<protein>
    <submittedName>
        <fullName evidence="2">Uncharacterized protein</fullName>
    </submittedName>
</protein>
<sequence>MQEEWPAIKKAKFHRTEMKEISDVTHVKSMVLDRLGFIPTFFFLTQVFGVRDYGSPYRNVEKGLLLLYALITGDSLSTMSRYVLEFEATIATCQEQP</sequence>
<keyword evidence="3" id="KW-1185">Reference proteome</keyword>